<gene>
    <name evidence="8" type="ORF">EHO60_04830</name>
</gene>
<comment type="subcellular location">
    <subcellularLocation>
        <location evidence="1">Cytoplasm</location>
    </subcellularLocation>
</comment>
<dbReference type="Proteomes" id="UP000298458">
    <property type="component" value="Unassembled WGS sequence"/>
</dbReference>
<evidence type="ECO:0000256" key="4">
    <source>
        <dbReference type="ARBA" id="ARBA00023125"/>
    </source>
</evidence>
<dbReference type="InterPro" id="IPR055166">
    <property type="entry name" value="Transc_reg_Sar_Rot_HTH"/>
</dbReference>
<dbReference type="GO" id="GO:0005737">
    <property type="term" value="C:cytoplasm"/>
    <property type="evidence" value="ECO:0007669"/>
    <property type="project" value="UniProtKB-SubCell"/>
</dbReference>
<evidence type="ECO:0000256" key="3">
    <source>
        <dbReference type="ARBA" id="ARBA00023015"/>
    </source>
</evidence>
<keyword evidence="3" id="KW-0805">Transcription regulation</keyword>
<organism evidence="8 9">
    <name type="scientific">Leptospira fletcheri</name>
    <dbReference type="NCBI Taxonomy" id="2484981"/>
    <lineage>
        <taxon>Bacteria</taxon>
        <taxon>Pseudomonadati</taxon>
        <taxon>Spirochaetota</taxon>
        <taxon>Spirochaetia</taxon>
        <taxon>Leptospirales</taxon>
        <taxon>Leptospiraceae</taxon>
        <taxon>Leptospira</taxon>
    </lineage>
</organism>
<dbReference type="PANTHER" id="PTHR33164">
    <property type="entry name" value="TRANSCRIPTIONAL REGULATOR, MARR FAMILY"/>
    <property type="match status" value="1"/>
</dbReference>
<feature type="domain" description="HTH marR-type" evidence="7">
    <location>
        <begin position="46"/>
        <end position="176"/>
    </location>
</feature>
<dbReference type="Pfam" id="PF22381">
    <property type="entry name" value="Staph_reg_Sar_Rot"/>
    <property type="match status" value="1"/>
</dbReference>
<keyword evidence="5" id="KW-0804">Transcription</keyword>
<evidence type="ECO:0000256" key="5">
    <source>
        <dbReference type="ARBA" id="ARBA00023163"/>
    </source>
</evidence>
<dbReference type="SMART" id="SM00347">
    <property type="entry name" value="HTH_MARR"/>
    <property type="match status" value="1"/>
</dbReference>
<dbReference type="AlphaFoldDB" id="A0A4R9GG88"/>
<dbReference type="PROSITE" id="PS50995">
    <property type="entry name" value="HTH_MARR_2"/>
    <property type="match status" value="1"/>
</dbReference>
<dbReference type="PANTHER" id="PTHR33164:SF5">
    <property type="entry name" value="ORGANIC HYDROPEROXIDE RESISTANCE TRANSCRIPTIONAL REGULATOR"/>
    <property type="match status" value="1"/>
</dbReference>
<dbReference type="GO" id="GO:0006950">
    <property type="term" value="P:response to stress"/>
    <property type="evidence" value="ECO:0007669"/>
    <property type="project" value="TreeGrafter"/>
</dbReference>
<dbReference type="GO" id="GO:0003700">
    <property type="term" value="F:DNA-binding transcription factor activity"/>
    <property type="evidence" value="ECO:0007669"/>
    <property type="project" value="InterPro"/>
</dbReference>
<dbReference type="Gene3D" id="1.10.10.10">
    <property type="entry name" value="Winged helix-like DNA-binding domain superfamily/Winged helix DNA-binding domain"/>
    <property type="match status" value="1"/>
</dbReference>
<sequence>MEFYQISGRQTRKSDQAFCTDDSSGKNRPTDSGSFEKVKEDLLSLDRQICFPLYALSRVVTALYRPILDEFDLTYPQYLVLLVLWEKDGIPLKEIGDKLLLDSGTLTPLLKKMESQKFLTRERSEEDERSLVVKLTTKGRNFKKKAECIPERLFADSGLTQEKVDRLKRALDDLLVRLAPKLGNSA</sequence>
<evidence type="ECO:0000256" key="6">
    <source>
        <dbReference type="SAM" id="MobiDB-lite"/>
    </source>
</evidence>
<dbReference type="InterPro" id="IPR036388">
    <property type="entry name" value="WH-like_DNA-bd_sf"/>
</dbReference>
<evidence type="ECO:0000256" key="2">
    <source>
        <dbReference type="ARBA" id="ARBA00022490"/>
    </source>
</evidence>
<keyword evidence="9" id="KW-1185">Reference proteome</keyword>
<accession>A0A4R9GG88</accession>
<keyword evidence="4" id="KW-0238">DNA-binding</keyword>
<feature type="region of interest" description="Disordered" evidence="6">
    <location>
        <begin position="1"/>
        <end position="33"/>
    </location>
</feature>
<dbReference type="FunFam" id="1.10.10.10:FF:000163">
    <property type="entry name" value="MarR family transcriptional regulator"/>
    <property type="match status" value="1"/>
</dbReference>
<evidence type="ECO:0000313" key="9">
    <source>
        <dbReference type="Proteomes" id="UP000298458"/>
    </source>
</evidence>
<feature type="compositionally biased region" description="Basic and acidic residues" evidence="6">
    <location>
        <begin position="23"/>
        <end position="33"/>
    </location>
</feature>
<evidence type="ECO:0000313" key="8">
    <source>
        <dbReference type="EMBL" id="TGK11627.1"/>
    </source>
</evidence>
<dbReference type="OrthoDB" id="9806864at2"/>
<keyword evidence="2" id="KW-0963">Cytoplasm</keyword>
<protein>
    <submittedName>
        <fullName evidence="8">MarR family transcriptional regulator</fullName>
    </submittedName>
</protein>
<dbReference type="GO" id="GO:0003677">
    <property type="term" value="F:DNA binding"/>
    <property type="evidence" value="ECO:0007669"/>
    <property type="project" value="UniProtKB-KW"/>
</dbReference>
<proteinExistence type="predicted"/>
<dbReference type="SUPFAM" id="SSF46785">
    <property type="entry name" value="Winged helix' DNA-binding domain"/>
    <property type="match status" value="1"/>
</dbReference>
<reference evidence="8" key="1">
    <citation type="journal article" date="2019" name="PLoS Negl. Trop. Dis.">
        <title>Revisiting the worldwide diversity of Leptospira species in the environment.</title>
        <authorList>
            <person name="Vincent A.T."/>
            <person name="Schiettekatte O."/>
            <person name="Bourhy P."/>
            <person name="Veyrier F.J."/>
            <person name="Picardeau M."/>
        </authorList>
    </citation>
    <scope>NUCLEOTIDE SEQUENCE [LARGE SCALE GENOMIC DNA]</scope>
    <source>
        <strain evidence="8">SSW15</strain>
    </source>
</reference>
<dbReference type="EMBL" id="RQET01000004">
    <property type="protein sequence ID" value="TGK11627.1"/>
    <property type="molecule type" value="Genomic_DNA"/>
</dbReference>
<name>A0A4R9GG88_9LEPT</name>
<dbReference type="InterPro" id="IPR000835">
    <property type="entry name" value="HTH_MarR-typ"/>
</dbReference>
<evidence type="ECO:0000256" key="1">
    <source>
        <dbReference type="ARBA" id="ARBA00004496"/>
    </source>
</evidence>
<evidence type="ECO:0000259" key="7">
    <source>
        <dbReference type="PROSITE" id="PS50995"/>
    </source>
</evidence>
<dbReference type="InterPro" id="IPR036390">
    <property type="entry name" value="WH_DNA-bd_sf"/>
</dbReference>
<comment type="caution">
    <text evidence="8">The sequence shown here is derived from an EMBL/GenBank/DDBJ whole genome shotgun (WGS) entry which is preliminary data.</text>
</comment>
<dbReference type="InterPro" id="IPR039422">
    <property type="entry name" value="MarR/SlyA-like"/>
</dbReference>